<keyword evidence="6" id="KW-0804">Transcription</keyword>
<dbReference type="GO" id="GO:0008270">
    <property type="term" value="F:zinc ion binding"/>
    <property type="evidence" value="ECO:0007669"/>
    <property type="project" value="UniProtKB-KW"/>
</dbReference>
<organism evidence="10 11">
    <name type="scientific">Hyaloscypha variabilis (strain UAMH 11265 / GT02V1 / F)</name>
    <name type="common">Meliniomyces variabilis</name>
    <dbReference type="NCBI Taxonomy" id="1149755"/>
    <lineage>
        <taxon>Eukaryota</taxon>
        <taxon>Fungi</taxon>
        <taxon>Dikarya</taxon>
        <taxon>Ascomycota</taxon>
        <taxon>Pezizomycotina</taxon>
        <taxon>Leotiomycetes</taxon>
        <taxon>Helotiales</taxon>
        <taxon>Hyaloscyphaceae</taxon>
        <taxon>Hyaloscypha</taxon>
        <taxon>Hyaloscypha variabilis</taxon>
    </lineage>
</organism>
<feature type="domain" description="C2H2-type" evidence="9">
    <location>
        <begin position="35"/>
        <end position="61"/>
    </location>
</feature>
<dbReference type="GO" id="GO:0006357">
    <property type="term" value="P:regulation of transcription by RNA polymerase II"/>
    <property type="evidence" value="ECO:0007669"/>
    <property type="project" value="TreeGrafter"/>
</dbReference>
<evidence type="ECO:0000256" key="3">
    <source>
        <dbReference type="ARBA" id="ARBA00022771"/>
    </source>
</evidence>
<proteinExistence type="predicted"/>
<evidence type="ECO:0000256" key="1">
    <source>
        <dbReference type="ARBA" id="ARBA00004123"/>
    </source>
</evidence>
<evidence type="ECO:0000259" key="9">
    <source>
        <dbReference type="PROSITE" id="PS50157"/>
    </source>
</evidence>
<evidence type="ECO:0000256" key="5">
    <source>
        <dbReference type="ARBA" id="ARBA00023015"/>
    </source>
</evidence>
<evidence type="ECO:0000313" key="10">
    <source>
        <dbReference type="EMBL" id="PMD29703.1"/>
    </source>
</evidence>
<dbReference type="PANTHER" id="PTHR46179">
    <property type="entry name" value="ZINC FINGER PROTEIN"/>
    <property type="match status" value="1"/>
</dbReference>
<dbReference type="STRING" id="1149755.A0A2J6QTX1"/>
<feature type="domain" description="C2H2-type" evidence="9">
    <location>
        <begin position="2"/>
        <end position="34"/>
    </location>
</feature>
<reference evidence="10 11" key="1">
    <citation type="submission" date="2016-04" db="EMBL/GenBank/DDBJ databases">
        <title>A degradative enzymes factory behind the ericoid mycorrhizal symbiosis.</title>
        <authorList>
            <consortium name="DOE Joint Genome Institute"/>
            <person name="Martino E."/>
            <person name="Morin E."/>
            <person name="Grelet G."/>
            <person name="Kuo A."/>
            <person name="Kohler A."/>
            <person name="Daghino S."/>
            <person name="Barry K."/>
            <person name="Choi C."/>
            <person name="Cichocki N."/>
            <person name="Clum A."/>
            <person name="Copeland A."/>
            <person name="Hainaut M."/>
            <person name="Haridas S."/>
            <person name="Labutti K."/>
            <person name="Lindquist E."/>
            <person name="Lipzen A."/>
            <person name="Khouja H.-R."/>
            <person name="Murat C."/>
            <person name="Ohm R."/>
            <person name="Olson A."/>
            <person name="Spatafora J."/>
            <person name="Veneault-Fourrey C."/>
            <person name="Henrissat B."/>
            <person name="Grigoriev I."/>
            <person name="Martin F."/>
            <person name="Perotto S."/>
        </authorList>
    </citation>
    <scope>NUCLEOTIDE SEQUENCE [LARGE SCALE GENOMIC DNA]</scope>
    <source>
        <strain evidence="10 11">F</strain>
    </source>
</reference>
<evidence type="ECO:0000256" key="6">
    <source>
        <dbReference type="ARBA" id="ARBA00023163"/>
    </source>
</evidence>
<evidence type="ECO:0000256" key="4">
    <source>
        <dbReference type="ARBA" id="ARBA00022833"/>
    </source>
</evidence>
<evidence type="ECO:0000256" key="8">
    <source>
        <dbReference type="PROSITE-ProRule" id="PRU00042"/>
    </source>
</evidence>
<dbReference type="AlphaFoldDB" id="A0A2J6QTX1"/>
<evidence type="ECO:0000313" key="11">
    <source>
        <dbReference type="Proteomes" id="UP000235786"/>
    </source>
</evidence>
<keyword evidence="3 8" id="KW-0863">Zinc-finger</keyword>
<keyword evidence="2" id="KW-0479">Metal-binding</keyword>
<feature type="non-terminal residue" evidence="10">
    <location>
        <position position="61"/>
    </location>
</feature>
<dbReference type="SUPFAM" id="SSF57667">
    <property type="entry name" value="beta-beta-alpha zinc fingers"/>
    <property type="match status" value="1"/>
</dbReference>
<dbReference type="PROSITE" id="PS00028">
    <property type="entry name" value="ZINC_FINGER_C2H2_1"/>
    <property type="match status" value="1"/>
</dbReference>
<dbReference type="PANTHER" id="PTHR46179:SF13">
    <property type="entry name" value="C2H2-TYPE DOMAIN-CONTAINING PROTEIN"/>
    <property type="match status" value="1"/>
</dbReference>
<evidence type="ECO:0000256" key="2">
    <source>
        <dbReference type="ARBA" id="ARBA00022723"/>
    </source>
</evidence>
<dbReference type="InterPro" id="IPR036236">
    <property type="entry name" value="Znf_C2H2_sf"/>
</dbReference>
<keyword evidence="5" id="KW-0805">Transcription regulation</keyword>
<dbReference type="Pfam" id="PF00096">
    <property type="entry name" value="zf-C2H2"/>
    <property type="match status" value="1"/>
</dbReference>
<name>A0A2J6QTX1_HYAVF</name>
<comment type="subcellular location">
    <subcellularLocation>
        <location evidence="1">Nucleus</location>
    </subcellularLocation>
</comment>
<keyword evidence="11" id="KW-1185">Reference proteome</keyword>
<dbReference type="Gene3D" id="3.30.160.60">
    <property type="entry name" value="Classic Zinc Finger"/>
    <property type="match status" value="2"/>
</dbReference>
<keyword evidence="7" id="KW-0539">Nucleus</keyword>
<dbReference type="SMART" id="SM00355">
    <property type="entry name" value="ZnF_C2H2"/>
    <property type="match status" value="1"/>
</dbReference>
<dbReference type="OrthoDB" id="6365676at2759"/>
<protein>
    <recommendedName>
        <fullName evidence="9">C2H2-type domain-containing protein</fullName>
    </recommendedName>
</protein>
<feature type="non-terminal residue" evidence="10">
    <location>
        <position position="1"/>
    </location>
</feature>
<sequence>RYPCRFRESMGCEKTFTTSVHESRHSKIHTAETGFFCSWPGCQKKFTLAKNMKRHLATHTK</sequence>
<gene>
    <name evidence="10" type="ORF">L207DRAFT_377863</name>
</gene>
<evidence type="ECO:0000256" key="7">
    <source>
        <dbReference type="ARBA" id="ARBA00023242"/>
    </source>
</evidence>
<keyword evidence="4" id="KW-0862">Zinc</keyword>
<dbReference type="InterPro" id="IPR051061">
    <property type="entry name" value="Zinc_finger_trans_reg"/>
</dbReference>
<dbReference type="PROSITE" id="PS50157">
    <property type="entry name" value="ZINC_FINGER_C2H2_2"/>
    <property type="match status" value="2"/>
</dbReference>
<dbReference type="InterPro" id="IPR013087">
    <property type="entry name" value="Znf_C2H2_type"/>
</dbReference>
<dbReference type="GO" id="GO:0005634">
    <property type="term" value="C:nucleus"/>
    <property type="evidence" value="ECO:0007669"/>
    <property type="project" value="UniProtKB-SubCell"/>
</dbReference>
<dbReference type="Proteomes" id="UP000235786">
    <property type="component" value="Unassembled WGS sequence"/>
</dbReference>
<dbReference type="EMBL" id="KZ613972">
    <property type="protein sequence ID" value="PMD29703.1"/>
    <property type="molecule type" value="Genomic_DNA"/>
</dbReference>
<accession>A0A2J6QTX1</accession>